<organism evidence="7 8">
    <name type="scientific">Salipaludibacillus keqinensis</name>
    <dbReference type="NCBI Taxonomy" id="2045207"/>
    <lineage>
        <taxon>Bacteria</taxon>
        <taxon>Bacillati</taxon>
        <taxon>Bacillota</taxon>
        <taxon>Bacilli</taxon>
        <taxon>Bacillales</taxon>
        <taxon>Bacillaceae</taxon>
    </lineage>
</organism>
<dbReference type="Gene3D" id="1.50.10.100">
    <property type="entry name" value="Chondroitin AC/alginate lyase"/>
    <property type="match status" value="1"/>
</dbReference>
<comment type="caution">
    <text evidence="7">The sequence shown here is derived from an EMBL/GenBank/DDBJ whole genome shotgun (WGS) entry which is preliminary data.</text>
</comment>
<dbReference type="Gene3D" id="2.70.98.70">
    <property type="match status" value="1"/>
</dbReference>
<evidence type="ECO:0000259" key="6">
    <source>
        <dbReference type="Pfam" id="PF16889"/>
    </source>
</evidence>
<evidence type="ECO:0000256" key="2">
    <source>
        <dbReference type="ARBA" id="ARBA00022729"/>
    </source>
</evidence>
<keyword evidence="4" id="KW-0456">Lyase</keyword>
<dbReference type="Pfam" id="PF07940">
    <property type="entry name" value="Hepar_II_III_C"/>
    <property type="match status" value="1"/>
</dbReference>
<name>A0A323TCR6_9BACI</name>
<protein>
    <submittedName>
        <fullName evidence="7">Uncharacterized protein</fullName>
    </submittedName>
</protein>
<evidence type="ECO:0000313" key="8">
    <source>
        <dbReference type="Proteomes" id="UP000248214"/>
    </source>
</evidence>
<keyword evidence="8" id="KW-1185">Reference proteome</keyword>
<dbReference type="PANTHER" id="PTHR39210:SF1">
    <property type="entry name" value="HEPARIN-SULFATE LYASE"/>
    <property type="match status" value="1"/>
</dbReference>
<dbReference type="Proteomes" id="UP000248214">
    <property type="component" value="Unassembled WGS sequence"/>
</dbReference>
<dbReference type="InterPro" id="IPR008929">
    <property type="entry name" value="Chondroitin_lyas"/>
</dbReference>
<evidence type="ECO:0000313" key="7">
    <source>
        <dbReference type="EMBL" id="PYZ92600.1"/>
    </source>
</evidence>
<dbReference type="RefSeq" id="WP_110610150.1">
    <property type="nucleotide sequence ID" value="NZ_PDOD01000003.1"/>
</dbReference>
<feature type="domain" description="Heparinase II/III-like C-terminal" evidence="5">
    <location>
        <begin position="326"/>
        <end position="530"/>
    </location>
</feature>
<gene>
    <name evidence="7" type="ORF">CR194_13090</name>
</gene>
<dbReference type="InterPro" id="IPR012480">
    <property type="entry name" value="Hepar_II_III_C"/>
</dbReference>
<reference evidence="7 8" key="1">
    <citation type="submission" date="2017-10" db="EMBL/GenBank/DDBJ databases">
        <title>Bacillus sp. nov., a halophilic bacterium isolated from a Keqin Lake.</title>
        <authorList>
            <person name="Wang H."/>
        </authorList>
    </citation>
    <scope>NUCLEOTIDE SEQUENCE [LARGE SCALE GENOMIC DNA]</scope>
    <source>
        <strain evidence="7 8">KQ-12</strain>
    </source>
</reference>
<evidence type="ECO:0000256" key="1">
    <source>
        <dbReference type="ARBA" id="ARBA00004418"/>
    </source>
</evidence>
<dbReference type="PANTHER" id="PTHR39210">
    <property type="entry name" value="HEPARIN-SULFATE LYASE"/>
    <property type="match status" value="1"/>
</dbReference>
<sequence>MSGSTETKEKDWIEFDIKEPHNQEDVFKGDVSNISEGMIYYFPTTNEIDEEHVQQSDLMLSGKLKLSNSHPEVETILPPDWENNLTGSQNWLFILHSLRWLEIPLNAYRYTKNEKYLTFINSVIESWIEGNNPRKETSEMAWRDHPTSYRLRFFVYYRSVYTKIENFDESFDRKLLLSIYQHMLYHNDQDNFHMKSNHSLEMIGAILSASHHYKNVFKRADEFFSLSVKLLTEYLNLNFSEKGYHFEQSPGYHWYVLKRLILINDYLDHYNISVGTIVDLIPKILRANRMLMKPDFTFQTIGDTQKIDMKNQLRFEPKETSFILTDFEVCEESGYAIFRDDQSLTVFRCNNFIGSHGHSDFLSFTHYSHETDWFIDSGYYTYNKDEHREYFTSSFAHNTVIINGKSGKPNDKKTELVFNNHNDYVKAGRYLDSGTHERSFQKVAESDYIINDIIRLNERGKVEQLFHIHPSISIKSISKNVIELENQDGVTCYVTQLNTIGTWEVIKGQEEPYIQGWYSEKFNKKVPTFTLKYVANDKESYLLKTFIHFSSCPLMDETV</sequence>
<dbReference type="Pfam" id="PF16889">
    <property type="entry name" value="Hepar_II_III_N"/>
    <property type="match status" value="1"/>
</dbReference>
<proteinExistence type="predicted"/>
<dbReference type="AlphaFoldDB" id="A0A323TCR6"/>
<evidence type="ECO:0000256" key="4">
    <source>
        <dbReference type="ARBA" id="ARBA00023239"/>
    </source>
</evidence>
<dbReference type="SUPFAM" id="SSF48230">
    <property type="entry name" value="Chondroitin AC/alginate lyase"/>
    <property type="match status" value="1"/>
</dbReference>
<evidence type="ECO:0000259" key="5">
    <source>
        <dbReference type="Pfam" id="PF07940"/>
    </source>
</evidence>
<feature type="domain" description="Heparin-sulfate lyase N-terminal" evidence="6">
    <location>
        <begin position="78"/>
        <end position="312"/>
    </location>
</feature>
<dbReference type="GO" id="GO:0042597">
    <property type="term" value="C:periplasmic space"/>
    <property type="evidence" value="ECO:0007669"/>
    <property type="project" value="UniProtKB-SubCell"/>
</dbReference>
<keyword evidence="3" id="KW-0574">Periplasm</keyword>
<dbReference type="OrthoDB" id="7335480at2"/>
<evidence type="ECO:0000256" key="3">
    <source>
        <dbReference type="ARBA" id="ARBA00022764"/>
    </source>
</evidence>
<dbReference type="EMBL" id="PDOD01000003">
    <property type="protein sequence ID" value="PYZ92600.1"/>
    <property type="molecule type" value="Genomic_DNA"/>
</dbReference>
<keyword evidence="2" id="KW-0732">Signal</keyword>
<accession>A0A323TCR6</accession>
<comment type="subcellular location">
    <subcellularLocation>
        <location evidence="1">Periplasm</location>
    </subcellularLocation>
</comment>
<dbReference type="GO" id="GO:0016829">
    <property type="term" value="F:lyase activity"/>
    <property type="evidence" value="ECO:0007669"/>
    <property type="project" value="UniProtKB-KW"/>
</dbReference>
<dbReference type="InterPro" id="IPR031680">
    <property type="entry name" value="Hepar_II_III_N"/>
</dbReference>